<keyword evidence="2" id="KW-1185">Reference proteome</keyword>
<comment type="caution">
    <text evidence="1">The sequence shown here is derived from an EMBL/GenBank/DDBJ whole genome shotgun (WGS) entry which is preliminary data.</text>
</comment>
<protein>
    <submittedName>
        <fullName evidence="1">Uncharacterized protein YciW</fullName>
    </submittedName>
</protein>
<sequence length="187" mass="19037">MSTESTESTIARDDLVAQLAGLDAHGETAALRAHRAEATRHTQGSLDALLDAEAEDLPLAERLAAAAYAATLTRADATARAYRARLAALGASGVEAAALLDTLMQSTTTEANATLSAPPARLAAIFAHAGAVTTAPAQTAEQGPAALAALQNAGLSTRAIVVLSQLIAFVAYQVRVVAALRALEELA</sequence>
<dbReference type="SUPFAM" id="SSF69118">
    <property type="entry name" value="AhpD-like"/>
    <property type="match status" value="1"/>
</dbReference>
<organism evidence="1 2">
    <name type="scientific">Paraburkholderia unamae</name>
    <dbReference type="NCBI Taxonomy" id="219649"/>
    <lineage>
        <taxon>Bacteria</taxon>
        <taxon>Pseudomonadati</taxon>
        <taxon>Pseudomonadota</taxon>
        <taxon>Betaproteobacteria</taxon>
        <taxon>Burkholderiales</taxon>
        <taxon>Burkholderiaceae</taxon>
        <taxon>Paraburkholderia</taxon>
    </lineage>
</organism>
<reference evidence="1 2" key="1">
    <citation type="submission" date="2018-05" db="EMBL/GenBank/DDBJ databases">
        <title>Genomic Encyclopedia of Type Strains, Phase IV (KMG-V): Genome sequencing to study the core and pangenomes of soil and plant-associated prokaryotes.</title>
        <authorList>
            <person name="Whitman W."/>
        </authorList>
    </citation>
    <scope>NUCLEOTIDE SEQUENCE [LARGE SCALE GENOMIC DNA]</scope>
    <source>
        <strain evidence="1 2">SCZa-39</strain>
    </source>
</reference>
<dbReference type="InterPro" id="IPR029032">
    <property type="entry name" value="AhpD-like"/>
</dbReference>
<proteinExistence type="predicted"/>
<evidence type="ECO:0000313" key="1">
    <source>
        <dbReference type="EMBL" id="PVX77003.1"/>
    </source>
</evidence>
<name>A0ABX5KH90_9BURK</name>
<accession>A0ABX5KH90</accession>
<dbReference type="Gene3D" id="1.20.1290.10">
    <property type="entry name" value="AhpD-like"/>
    <property type="match status" value="1"/>
</dbReference>
<dbReference type="RefSeq" id="WP_116612993.1">
    <property type="nucleotide sequence ID" value="NZ_QEOB01000015.1"/>
</dbReference>
<evidence type="ECO:0000313" key="2">
    <source>
        <dbReference type="Proteomes" id="UP000245712"/>
    </source>
</evidence>
<dbReference type="EMBL" id="QEOB01000015">
    <property type="protein sequence ID" value="PVX77003.1"/>
    <property type="molecule type" value="Genomic_DNA"/>
</dbReference>
<gene>
    <name evidence="1" type="ORF">C7402_11562</name>
</gene>
<dbReference type="Proteomes" id="UP000245712">
    <property type="component" value="Unassembled WGS sequence"/>
</dbReference>